<sequence>MTAKDQTMPPCIPQPSHRHGAPFGPWPFLDLDSEIDLELLADPREPTREQQEHWSKYPQSLYPNWTPAQQRKSGITKIVEHDRQRCTIHRIYLRETREFTLEKDHVVEPDDPDDYWEKLHEEVSSDVRVRALFVDSLSGPVLQMLGTKFDVEPFFFSSSFNWIPARYQEAVGQGDHITLTLTFIRCMQNPTTTPPSPTSSYSPTLPTLNSTEQVIDTHAPLRLSSTNQILLPDILAIHMVRSPGLSTIISYHLPHMHRTTTAHTLQMRLFAAGKSVYWKKIFSSTISSDPTFVLLALLWYPLYAFDEALDALYSHICWLEGRVILTTDMTLTQQLHVVRAHLLHYASLLENFRRSVMFCAQTPNPMLEHTSDMETIPAVKDRMRSESQSLLDEIERLEQNRKMQEKRLKNVMDLAFSSVNLKDSRTMQKLTEAALRDSAAMKQISYLTMVFLPASLAGIFGMNIEILADNTHGTLRLYFALALPLTVVTMWMITAFQQRTKDPSNLIQDENHVTFWSRLSWPLNLHRKIRRIGTVNRPKIQPNVHGFRRRFSVTNPPRYVPLLFHVLSLPNPLCLRRRALFYADTSDPFHPSRDPSPPTPSISTAPRFVPKSFVYNTPINPVTFGTVPDPGYSSLASRTAPYHLPPSPVTPPDSNIKLPTCEIYLELFQCGDLKGRRSSRNMWELQCLTCDKWIKTSIPIHRALSIPNHFSNLESHCQSSTCKARSTRASSAPPAPSPRDALNPSSNSANLDGNNSDDDDEDFQFR</sequence>
<feature type="compositionally biased region" description="Acidic residues" evidence="6">
    <location>
        <begin position="755"/>
        <end position="766"/>
    </location>
</feature>
<keyword evidence="5" id="KW-0175">Coiled coil</keyword>
<feature type="region of interest" description="Disordered" evidence="6">
    <location>
        <begin position="723"/>
        <end position="766"/>
    </location>
</feature>
<dbReference type="Pfam" id="PF01544">
    <property type="entry name" value="CorA"/>
    <property type="match status" value="1"/>
</dbReference>
<dbReference type="AlphaFoldDB" id="A0A8H6X5A6"/>
<reference evidence="8" key="1">
    <citation type="submission" date="2020-05" db="EMBL/GenBank/DDBJ databases">
        <title>Mycena genomes resolve the evolution of fungal bioluminescence.</title>
        <authorList>
            <person name="Tsai I.J."/>
        </authorList>
    </citation>
    <scope>NUCLEOTIDE SEQUENCE</scope>
    <source>
        <strain evidence="8">160909Yilan</strain>
    </source>
</reference>
<feature type="coiled-coil region" evidence="5">
    <location>
        <begin position="380"/>
        <end position="414"/>
    </location>
</feature>
<organism evidence="8 9">
    <name type="scientific">Mycena sanguinolenta</name>
    <dbReference type="NCBI Taxonomy" id="230812"/>
    <lineage>
        <taxon>Eukaryota</taxon>
        <taxon>Fungi</taxon>
        <taxon>Dikarya</taxon>
        <taxon>Basidiomycota</taxon>
        <taxon>Agaricomycotina</taxon>
        <taxon>Agaricomycetes</taxon>
        <taxon>Agaricomycetidae</taxon>
        <taxon>Agaricales</taxon>
        <taxon>Marasmiineae</taxon>
        <taxon>Mycenaceae</taxon>
        <taxon>Mycena</taxon>
    </lineage>
</organism>
<accession>A0A8H6X5A6</accession>
<gene>
    <name evidence="8" type="ORF">MSAN_02374200</name>
</gene>
<dbReference type="InterPro" id="IPR002523">
    <property type="entry name" value="MgTranspt_CorA/ZnTranspt_ZntB"/>
</dbReference>
<dbReference type="GO" id="GO:0005886">
    <property type="term" value="C:plasma membrane"/>
    <property type="evidence" value="ECO:0007669"/>
    <property type="project" value="UniProtKB-SubCell"/>
</dbReference>
<dbReference type="Proteomes" id="UP000623467">
    <property type="component" value="Unassembled WGS sequence"/>
</dbReference>
<evidence type="ECO:0000313" key="8">
    <source>
        <dbReference type="EMBL" id="KAF7334757.1"/>
    </source>
</evidence>
<name>A0A8H6X5A6_9AGAR</name>
<evidence type="ECO:0000256" key="6">
    <source>
        <dbReference type="SAM" id="MobiDB-lite"/>
    </source>
</evidence>
<evidence type="ECO:0000256" key="5">
    <source>
        <dbReference type="SAM" id="Coils"/>
    </source>
</evidence>
<keyword evidence="3 7" id="KW-1133">Transmembrane helix</keyword>
<dbReference type="OrthoDB" id="3231000at2759"/>
<dbReference type="PANTHER" id="PTHR46494">
    <property type="entry name" value="CORA FAMILY METAL ION TRANSPORTER (EUROFUNG)"/>
    <property type="match status" value="1"/>
</dbReference>
<evidence type="ECO:0000256" key="2">
    <source>
        <dbReference type="ARBA" id="ARBA00022692"/>
    </source>
</evidence>
<dbReference type="InterPro" id="IPR045863">
    <property type="entry name" value="CorA_TM1_TM2"/>
</dbReference>
<protein>
    <submittedName>
        <fullName evidence="8">Uncharacterized protein</fullName>
    </submittedName>
</protein>
<keyword evidence="9" id="KW-1185">Reference proteome</keyword>
<dbReference type="PANTHER" id="PTHR46494:SF1">
    <property type="entry name" value="CORA FAMILY METAL ION TRANSPORTER (EUROFUNG)"/>
    <property type="match status" value="1"/>
</dbReference>
<dbReference type="GO" id="GO:0000287">
    <property type="term" value="F:magnesium ion binding"/>
    <property type="evidence" value="ECO:0007669"/>
    <property type="project" value="TreeGrafter"/>
</dbReference>
<evidence type="ECO:0000256" key="4">
    <source>
        <dbReference type="ARBA" id="ARBA00023136"/>
    </source>
</evidence>
<comment type="subcellular location">
    <subcellularLocation>
        <location evidence="1">Cell membrane</location>
        <topology evidence="1">Multi-pass membrane protein</topology>
    </subcellularLocation>
</comment>
<evidence type="ECO:0000256" key="3">
    <source>
        <dbReference type="ARBA" id="ARBA00022989"/>
    </source>
</evidence>
<comment type="caution">
    <text evidence="8">The sequence shown here is derived from an EMBL/GenBank/DDBJ whole genome shotgun (WGS) entry which is preliminary data.</text>
</comment>
<feature type="transmembrane region" description="Helical" evidence="7">
    <location>
        <begin position="476"/>
        <end position="496"/>
    </location>
</feature>
<evidence type="ECO:0000256" key="1">
    <source>
        <dbReference type="ARBA" id="ARBA00004651"/>
    </source>
</evidence>
<keyword evidence="4 7" id="KW-0472">Membrane</keyword>
<feature type="compositionally biased region" description="Low complexity" evidence="6">
    <location>
        <begin position="745"/>
        <end position="754"/>
    </location>
</feature>
<feature type="transmembrane region" description="Helical" evidence="7">
    <location>
        <begin position="444"/>
        <end position="464"/>
    </location>
</feature>
<evidence type="ECO:0000313" key="9">
    <source>
        <dbReference type="Proteomes" id="UP000623467"/>
    </source>
</evidence>
<keyword evidence="2 7" id="KW-0812">Transmembrane</keyword>
<proteinExistence type="predicted"/>
<evidence type="ECO:0000256" key="7">
    <source>
        <dbReference type="SAM" id="Phobius"/>
    </source>
</evidence>
<dbReference type="GO" id="GO:0050897">
    <property type="term" value="F:cobalt ion binding"/>
    <property type="evidence" value="ECO:0007669"/>
    <property type="project" value="TreeGrafter"/>
</dbReference>
<dbReference type="EMBL" id="JACAZH010000046">
    <property type="protein sequence ID" value="KAF7334757.1"/>
    <property type="molecule type" value="Genomic_DNA"/>
</dbReference>
<dbReference type="Gene3D" id="1.20.58.340">
    <property type="entry name" value="Magnesium transport protein CorA, transmembrane region"/>
    <property type="match status" value="2"/>
</dbReference>
<dbReference type="GO" id="GO:0015087">
    <property type="term" value="F:cobalt ion transmembrane transporter activity"/>
    <property type="evidence" value="ECO:0007669"/>
    <property type="project" value="TreeGrafter"/>
</dbReference>
<dbReference type="SUPFAM" id="SSF144083">
    <property type="entry name" value="Magnesium transport protein CorA, transmembrane region"/>
    <property type="match status" value="1"/>
</dbReference>
<dbReference type="GO" id="GO:0015095">
    <property type="term" value="F:magnesium ion transmembrane transporter activity"/>
    <property type="evidence" value="ECO:0007669"/>
    <property type="project" value="TreeGrafter"/>
</dbReference>
<feature type="region of interest" description="Disordered" evidence="6">
    <location>
        <begin position="1"/>
        <end position="23"/>
    </location>
</feature>